<feature type="domain" description="FHA" evidence="2">
    <location>
        <begin position="217"/>
        <end position="267"/>
    </location>
</feature>
<accession>E1R8B2</accession>
<dbReference type="OrthoDB" id="369274at2"/>
<reference evidence="3 4" key="1">
    <citation type="journal article" date="2010" name="Stand. Genomic Sci.">
        <title>Complete genome sequence of Spirochaeta smaragdinae type strain (SEBR 4228).</title>
        <authorList>
            <person name="Mavromatis K."/>
            <person name="Yasawong M."/>
            <person name="Chertkov O."/>
            <person name="Lapidus A."/>
            <person name="Lucas S."/>
            <person name="Nolan M."/>
            <person name="Del Rio T.G."/>
            <person name="Tice H."/>
            <person name="Cheng J.F."/>
            <person name="Pitluck S."/>
            <person name="Liolios K."/>
            <person name="Ivanova N."/>
            <person name="Tapia R."/>
            <person name="Han C."/>
            <person name="Bruce D."/>
            <person name="Goodwin L."/>
            <person name="Pati A."/>
            <person name="Chen A."/>
            <person name="Palaniappan K."/>
            <person name="Land M."/>
            <person name="Hauser L."/>
            <person name="Chang Y.J."/>
            <person name="Jeffries C.D."/>
            <person name="Detter J.C."/>
            <person name="Rohde M."/>
            <person name="Brambilla E."/>
            <person name="Spring S."/>
            <person name="Goker M."/>
            <person name="Sikorski J."/>
            <person name="Woyke T."/>
            <person name="Bristow J."/>
            <person name="Eisen J.A."/>
            <person name="Markowitz V."/>
            <person name="Hugenholtz P."/>
            <person name="Klenk H.P."/>
            <person name="Kyrpides N.C."/>
        </authorList>
    </citation>
    <scope>NUCLEOTIDE SEQUENCE [LARGE SCALE GENOMIC DNA]</scope>
    <source>
        <strain evidence="4">DSM 11293 / JCM 15392 / SEBR 4228</strain>
    </source>
</reference>
<keyword evidence="1" id="KW-0472">Membrane</keyword>
<dbReference type="CDD" id="cd00060">
    <property type="entry name" value="FHA"/>
    <property type="match status" value="1"/>
</dbReference>
<proteinExistence type="predicted"/>
<organism evidence="3 4">
    <name type="scientific">Sediminispirochaeta smaragdinae (strain DSM 11293 / JCM 15392 / SEBR 4228)</name>
    <name type="common">Spirochaeta smaragdinae</name>
    <dbReference type="NCBI Taxonomy" id="573413"/>
    <lineage>
        <taxon>Bacteria</taxon>
        <taxon>Pseudomonadati</taxon>
        <taxon>Spirochaetota</taxon>
        <taxon>Spirochaetia</taxon>
        <taxon>Spirochaetales</taxon>
        <taxon>Spirochaetaceae</taxon>
        <taxon>Sediminispirochaeta</taxon>
    </lineage>
</organism>
<feature type="transmembrane region" description="Helical" evidence="1">
    <location>
        <begin position="140"/>
        <end position="162"/>
    </location>
</feature>
<dbReference type="KEGG" id="ssm:Spirs_0096"/>
<keyword evidence="1" id="KW-0812">Transmembrane</keyword>
<name>E1R8B2_SEDSS</name>
<evidence type="ECO:0000259" key="2">
    <source>
        <dbReference type="PROSITE" id="PS50006"/>
    </source>
</evidence>
<sequence length="291" mass="30988">MSIGLKRIIIIALGILAGAAAWPLMELVLSFQSLFPGYFIFSIVQGALFGLVLGLFFGSGEGLTSRNGKKLGHGLASGAAVGVIGGVVGFLFGQGVLFFILDKTSNYLAVPVARGIGWALLGLFVGAVDGIRVRSLRKTAIGALGGIIGGAAGGAAIELIRLHFSELLMIRAVGFILFGLLVGIGYAVAERSFSFGILHVLNGPQRGREYSLSQSSFFVGTSSSNDISAEGYHDIEPRHIRFYSKRKELYIKDISGKAGTKVNEEPLRGERLLKYEDVIQVGSLKICYLTE</sequence>
<dbReference type="eggNOG" id="COG1716">
    <property type="taxonomic scope" value="Bacteria"/>
</dbReference>
<keyword evidence="4" id="KW-1185">Reference proteome</keyword>
<dbReference type="HOGENOM" id="CLU_939784_0_0_12"/>
<dbReference type="Pfam" id="PF16697">
    <property type="entry name" value="Yop-YscD_cpl"/>
    <property type="match status" value="1"/>
</dbReference>
<dbReference type="STRING" id="573413.Spirs_0096"/>
<feature type="transmembrane region" description="Helical" evidence="1">
    <location>
        <begin position="79"/>
        <end position="101"/>
    </location>
</feature>
<dbReference type="Proteomes" id="UP000002318">
    <property type="component" value="Chromosome"/>
</dbReference>
<gene>
    <name evidence="3" type="ordered locus">Spirs_0096</name>
</gene>
<dbReference type="Gene3D" id="2.60.200.20">
    <property type="match status" value="1"/>
</dbReference>
<keyword evidence="1" id="KW-1133">Transmembrane helix</keyword>
<evidence type="ECO:0000313" key="4">
    <source>
        <dbReference type="Proteomes" id="UP000002318"/>
    </source>
</evidence>
<dbReference type="InterPro" id="IPR032030">
    <property type="entry name" value="YscD_cytoplasmic_dom"/>
</dbReference>
<evidence type="ECO:0000313" key="3">
    <source>
        <dbReference type="EMBL" id="ADK79256.1"/>
    </source>
</evidence>
<dbReference type="InterPro" id="IPR008984">
    <property type="entry name" value="SMAD_FHA_dom_sf"/>
</dbReference>
<dbReference type="SUPFAM" id="SSF49879">
    <property type="entry name" value="SMAD/FHA domain"/>
    <property type="match status" value="1"/>
</dbReference>
<feature type="transmembrane region" description="Helical" evidence="1">
    <location>
        <begin position="37"/>
        <end position="58"/>
    </location>
</feature>
<feature type="transmembrane region" description="Helical" evidence="1">
    <location>
        <begin position="168"/>
        <end position="189"/>
    </location>
</feature>
<dbReference type="InterPro" id="IPR000253">
    <property type="entry name" value="FHA_dom"/>
</dbReference>
<feature type="transmembrane region" description="Helical" evidence="1">
    <location>
        <begin position="107"/>
        <end position="128"/>
    </location>
</feature>
<evidence type="ECO:0000256" key="1">
    <source>
        <dbReference type="SAM" id="Phobius"/>
    </source>
</evidence>
<protein>
    <submittedName>
        <fullName evidence="3">FHA domain containing protein</fullName>
    </submittedName>
</protein>
<dbReference type="RefSeq" id="WP_013252720.1">
    <property type="nucleotide sequence ID" value="NC_014364.1"/>
</dbReference>
<dbReference type="PROSITE" id="PS50006">
    <property type="entry name" value="FHA_DOMAIN"/>
    <property type="match status" value="1"/>
</dbReference>
<dbReference type="AlphaFoldDB" id="E1R8B2"/>
<dbReference type="EMBL" id="CP002116">
    <property type="protein sequence ID" value="ADK79256.1"/>
    <property type="molecule type" value="Genomic_DNA"/>
</dbReference>